<dbReference type="EMBL" id="JOKJ01000035">
    <property type="protein sequence ID" value="KEQ03306.1"/>
    <property type="molecule type" value="Genomic_DNA"/>
</dbReference>
<name>A0A922NYA5_9HYPH</name>
<evidence type="ECO:0000313" key="2">
    <source>
        <dbReference type="Proteomes" id="UP000052167"/>
    </source>
</evidence>
<dbReference type="RefSeq" id="WP_029618542.1">
    <property type="nucleotide sequence ID" value="NZ_CAJXID010000049.1"/>
</dbReference>
<dbReference type="AlphaFoldDB" id="A0A922NYA5"/>
<evidence type="ECO:0000313" key="1">
    <source>
        <dbReference type="EMBL" id="KEQ03306.1"/>
    </source>
</evidence>
<accession>A0A922NYA5</accession>
<organism evidence="1 2">
    <name type="scientific">Pseudorhizobium pelagicum</name>
    <dbReference type="NCBI Taxonomy" id="1509405"/>
    <lineage>
        <taxon>Bacteria</taxon>
        <taxon>Pseudomonadati</taxon>
        <taxon>Pseudomonadota</taxon>
        <taxon>Alphaproteobacteria</taxon>
        <taxon>Hyphomicrobiales</taxon>
        <taxon>Rhizobiaceae</taxon>
        <taxon>Rhizobium/Agrobacterium group</taxon>
        <taxon>Pseudorhizobium</taxon>
    </lineage>
</organism>
<sequence>MSDVEGVDGSESSWPDIVQYAESIAEKSKHQSVYCYLRVPHGLERSARKLVRDLGAEDNFTVLHQNEMFPSTCSRITTLRSPEKGAFWWRAFRSLFPSRMMSPA</sequence>
<reference evidence="1 2" key="1">
    <citation type="submission" date="2014-06" db="EMBL/GenBank/DDBJ databases">
        <title>Rhizobium pelagicum/R2-400B4.</title>
        <authorList>
            <person name="Kimes N.E."/>
            <person name="Lopez-Perez M."/>
        </authorList>
    </citation>
    <scope>NUCLEOTIDE SEQUENCE [LARGE SCALE GENOMIC DNA]</scope>
    <source>
        <strain evidence="1 2">R2-400B4</strain>
    </source>
</reference>
<dbReference type="Proteomes" id="UP000052167">
    <property type="component" value="Unassembled WGS sequence"/>
</dbReference>
<protein>
    <submittedName>
        <fullName evidence="1">Uncharacterized protein</fullName>
    </submittedName>
</protein>
<proteinExistence type="predicted"/>
<comment type="caution">
    <text evidence="1">The sequence shown here is derived from an EMBL/GenBank/DDBJ whole genome shotgun (WGS) entry which is preliminary data.</text>
</comment>
<gene>
    <name evidence="1" type="ORF">GV68_17395</name>
</gene>
<keyword evidence="2" id="KW-1185">Reference proteome</keyword>